<reference evidence="1" key="1">
    <citation type="submission" date="2016-02" db="EMBL/GenBank/DDBJ databases">
        <title>Draft Genome Sequence of Sporotomaculum syntrophicum Strain FB, a Syntrophic Benzoate Degrader.</title>
        <authorList>
            <person name="Nobu M.K."/>
            <person name="Narihiro T."/>
            <person name="Qiu Y.-L."/>
            <person name="Ohashi A."/>
            <person name="Liu W.-T."/>
            <person name="Yuji S."/>
        </authorList>
    </citation>
    <scope>NUCLEOTIDE SEQUENCE</scope>
    <source>
        <strain evidence="1">FB</strain>
    </source>
</reference>
<comment type="caution">
    <text evidence="1">The sequence shown here is derived from an EMBL/GenBank/DDBJ whole genome shotgun (WGS) entry which is preliminary data.</text>
</comment>
<dbReference type="EMBL" id="LSRS01000002">
    <property type="protein sequence ID" value="KAF1085849.1"/>
    <property type="molecule type" value="Genomic_DNA"/>
</dbReference>
<evidence type="ECO:0000313" key="2">
    <source>
        <dbReference type="Proteomes" id="UP000798488"/>
    </source>
</evidence>
<dbReference type="OrthoDB" id="1808490at2"/>
<name>A0A9D2WR53_9FIRM</name>
<gene>
    <name evidence="1" type="ORF">SPSYN_00578</name>
</gene>
<dbReference type="AlphaFoldDB" id="A0A9D2WR53"/>
<accession>A0A9D2WR53</accession>
<protein>
    <submittedName>
        <fullName evidence="1">Uncharacterized protein</fullName>
    </submittedName>
</protein>
<evidence type="ECO:0000313" key="1">
    <source>
        <dbReference type="EMBL" id="KAF1085849.1"/>
    </source>
</evidence>
<organism evidence="1 2">
    <name type="scientific">Sporotomaculum syntrophicum</name>
    <dbReference type="NCBI Taxonomy" id="182264"/>
    <lineage>
        <taxon>Bacteria</taxon>
        <taxon>Bacillati</taxon>
        <taxon>Bacillota</taxon>
        <taxon>Clostridia</taxon>
        <taxon>Eubacteriales</taxon>
        <taxon>Desulfallaceae</taxon>
        <taxon>Sporotomaculum</taxon>
    </lineage>
</organism>
<keyword evidence="2" id="KW-1185">Reference proteome</keyword>
<sequence>MPGDDLKKRMNEFLEIKDKYNLDNEKFLLFMSLINLIGIVNLLEMRAEGGVQGSSTSRSQDMVPFLGMFGGHKGRVPTDGTQK</sequence>
<proteinExistence type="predicted"/>
<dbReference type="RefSeq" id="WP_161821013.1">
    <property type="nucleotide sequence ID" value="NZ_LSRS01000002.1"/>
</dbReference>
<dbReference type="Proteomes" id="UP000798488">
    <property type="component" value="Unassembled WGS sequence"/>
</dbReference>